<keyword evidence="2 5" id="KW-0812">Transmembrane</keyword>
<evidence type="ECO:0000313" key="7">
    <source>
        <dbReference type="Proteomes" id="UP000008854"/>
    </source>
</evidence>
<evidence type="ECO:0000256" key="1">
    <source>
        <dbReference type="ARBA" id="ARBA00004479"/>
    </source>
</evidence>
<dbReference type="PANTHER" id="PTHR13055">
    <property type="entry name" value="TUMOR ENDOTHELIAL MARKER 7 RELATED"/>
    <property type="match status" value="1"/>
</dbReference>
<dbReference type="AlphaFoldDB" id="A0AA82N7W3"/>
<feature type="transmembrane region" description="Helical" evidence="5">
    <location>
        <begin position="332"/>
        <end position="354"/>
    </location>
</feature>
<comment type="subcellular location">
    <subcellularLocation>
        <location evidence="1">Membrane</location>
        <topology evidence="1">Single-pass type I membrane protein</topology>
    </subcellularLocation>
</comment>
<evidence type="ECO:0000256" key="2">
    <source>
        <dbReference type="ARBA" id="ARBA00022692"/>
    </source>
</evidence>
<proteinExistence type="predicted"/>
<name>A0AA82N7W3_SCHMA</name>
<keyword evidence="5" id="KW-0472">Membrane</keyword>
<organism evidence="7 8">
    <name type="scientific">Schistosoma mansoni</name>
    <name type="common">Blood fluke</name>
    <dbReference type="NCBI Taxonomy" id="6183"/>
    <lineage>
        <taxon>Eukaryota</taxon>
        <taxon>Metazoa</taxon>
        <taxon>Spiralia</taxon>
        <taxon>Lophotrochozoa</taxon>
        <taxon>Platyhelminthes</taxon>
        <taxon>Trematoda</taxon>
        <taxon>Digenea</taxon>
        <taxon>Strigeidida</taxon>
        <taxon>Schistosomatoidea</taxon>
        <taxon>Schistosomatidae</taxon>
        <taxon>Schistosoma</taxon>
    </lineage>
</organism>
<feature type="chain" id="PRO_5041731623" description="Egg protein CP391S-like protein" evidence="6">
    <location>
        <begin position="27"/>
        <end position="361"/>
    </location>
</feature>
<keyword evidence="4 5" id="KW-1133">Transmembrane helix</keyword>
<evidence type="ECO:0000256" key="5">
    <source>
        <dbReference type="SAM" id="Phobius"/>
    </source>
</evidence>
<accession>A0AA82N7W3</accession>
<evidence type="ECO:0000256" key="6">
    <source>
        <dbReference type="SAM" id="SignalP"/>
    </source>
</evidence>
<dbReference type="GO" id="GO:0016020">
    <property type="term" value="C:membrane"/>
    <property type="evidence" value="ECO:0007669"/>
    <property type="project" value="UniProtKB-SubCell"/>
</dbReference>
<sequence length="361" mass="41750">MKYTHPSSQSLSFSLIILIILKFYDCYEICINPKLANYKKEIFEGDNYKYSHYYYYSQTIRRNQSLPVVIDRFEKLESDKKFNIPFKFQFYGTDVSTLTISHFGFIEIHGEEESGLINIFLKRSVYLGCEILNDKKLLAVRQLHNQQIGDKLFPIKVTILIHEHGKISFYYDEIPKGLTEEDIQSEILGKLFCGVQRFTHIKVPVKWVESRTLVEYEFVGDCPKHNTNQACRNASTSNTTCIWCGKPNMCITNNDKDTHDFEENGCLAETKDVNISSEPTLIVNTKTTQGINEFDSRNELKITTQNTESHLNTITGMTKIGEQRKSHKSLCIVIPIIVMFVVICIGVVVGLWLYRRKKSHH</sequence>
<reference evidence="7" key="1">
    <citation type="journal article" date="2012" name="PLoS Negl. Trop. Dis.">
        <title>A systematically improved high quality genome and transcriptome of the human blood fluke Schistosoma mansoni.</title>
        <authorList>
            <person name="Protasio A.V."/>
            <person name="Tsai I.J."/>
            <person name="Babbage A."/>
            <person name="Nichol S."/>
            <person name="Hunt M."/>
            <person name="Aslett M.A."/>
            <person name="De Silva N."/>
            <person name="Velarde G.S."/>
            <person name="Anderson T.J."/>
            <person name="Clark R.C."/>
            <person name="Davidson C."/>
            <person name="Dillon G.P."/>
            <person name="Holroyd N.E."/>
            <person name="LoVerde P.T."/>
            <person name="Lloyd C."/>
            <person name="McQuillan J."/>
            <person name="Oliveira G."/>
            <person name="Otto T.D."/>
            <person name="Parker-Manuel S.J."/>
            <person name="Quail M.A."/>
            <person name="Wilson R.A."/>
            <person name="Zerlotini A."/>
            <person name="Dunne D.W."/>
            <person name="Berriman M."/>
        </authorList>
    </citation>
    <scope>NUCLEOTIDE SEQUENCE [LARGE SCALE GENOMIC DNA]</scope>
    <source>
        <strain evidence="7">Puerto Rican</strain>
    </source>
</reference>
<keyword evidence="7" id="KW-1185">Reference proteome</keyword>
<reference evidence="8" key="2">
    <citation type="submission" date="2023-11" db="UniProtKB">
        <authorList>
            <consortium name="WormBaseParasite"/>
        </authorList>
    </citation>
    <scope>IDENTIFICATION</scope>
    <source>
        <strain evidence="8">Puerto Rican</strain>
    </source>
</reference>
<evidence type="ECO:0000256" key="4">
    <source>
        <dbReference type="ARBA" id="ARBA00022989"/>
    </source>
</evidence>
<evidence type="ECO:0008006" key="9">
    <source>
        <dbReference type="Google" id="ProtNLM"/>
    </source>
</evidence>
<dbReference type="InterPro" id="IPR031152">
    <property type="entry name" value="PLXDC"/>
</dbReference>
<protein>
    <recommendedName>
        <fullName evidence="9">Egg protein CP391S-like protein</fullName>
    </recommendedName>
</protein>
<dbReference type="Proteomes" id="UP000008854">
    <property type="component" value="Unassembled WGS sequence"/>
</dbReference>
<evidence type="ECO:0000313" key="8">
    <source>
        <dbReference type="WBParaSite" id="Smp_349360.1"/>
    </source>
</evidence>
<dbReference type="PANTHER" id="PTHR13055:SF12">
    <property type="entry name" value="LD40707P"/>
    <property type="match status" value="1"/>
</dbReference>
<keyword evidence="3 6" id="KW-0732">Signal</keyword>
<dbReference type="WBParaSite" id="Smp_349360.1">
    <property type="protein sequence ID" value="Smp_349360.1"/>
    <property type="gene ID" value="Smp_349360"/>
</dbReference>
<feature type="signal peptide" evidence="6">
    <location>
        <begin position="1"/>
        <end position="26"/>
    </location>
</feature>
<evidence type="ECO:0000256" key="3">
    <source>
        <dbReference type="ARBA" id="ARBA00022729"/>
    </source>
</evidence>